<comment type="caution">
    <text evidence="6">The sequence shown here is derived from an EMBL/GenBank/DDBJ whole genome shotgun (WGS) entry which is preliminary data.</text>
</comment>
<accession>A0ABR3I4G6</accession>
<evidence type="ECO:0000259" key="5">
    <source>
        <dbReference type="Pfam" id="PF00753"/>
    </source>
</evidence>
<sequence>MEEEDEPAFDGNIKELPYIYVDNFTDKKKKAYFLSHVHSDHTFGLFGTEKVDDLINNNAKIYMSKESKTILEHRHGNFHRLKNIIKVINIGFPQRITTNGQSFQVTLIRATHMIGAVMFLFKTDENKTILFTGDFVIEKDKIRDLKELHDCDGNPLRIDAMYIDATFDNSIYEHFPTWDLCHEEVVKEIKSWLIDDNRRIALFHNNNPNGKHRGKVIGSHRLGYENIYKAIHDATGLRLFLKLEQEQELYRDFQSTKNVITNNRSSKIHICFNSDPQQMSHDFCGVSPGDGLRYLHIYVSAQRGRYYTPDQPAISKESEKSLYLRYSGHCSKSQLDHFIEYFSPARIVKFPRNHVGGRNYNAPTKKQPESRKRDVGNVKKQLPL</sequence>
<organism evidence="6 7">
    <name type="scientific">Loxostege sticticalis</name>
    <name type="common">Beet webworm moth</name>
    <dbReference type="NCBI Taxonomy" id="481309"/>
    <lineage>
        <taxon>Eukaryota</taxon>
        <taxon>Metazoa</taxon>
        <taxon>Ecdysozoa</taxon>
        <taxon>Arthropoda</taxon>
        <taxon>Hexapoda</taxon>
        <taxon>Insecta</taxon>
        <taxon>Pterygota</taxon>
        <taxon>Neoptera</taxon>
        <taxon>Endopterygota</taxon>
        <taxon>Lepidoptera</taxon>
        <taxon>Glossata</taxon>
        <taxon>Ditrysia</taxon>
        <taxon>Pyraloidea</taxon>
        <taxon>Crambidae</taxon>
        <taxon>Pyraustinae</taxon>
        <taxon>Loxostege</taxon>
    </lineage>
</organism>
<protein>
    <recommendedName>
        <fullName evidence="5">Metallo-beta-lactamase domain-containing protein</fullName>
    </recommendedName>
</protein>
<feature type="compositionally biased region" description="Basic and acidic residues" evidence="4">
    <location>
        <begin position="366"/>
        <end position="377"/>
    </location>
</feature>
<keyword evidence="2" id="KW-0378">Hydrolase</keyword>
<feature type="domain" description="Metallo-beta-lactamase" evidence="5">
    <location>
        <begin position="20"/>
        <end position="148"/>
    </location>
</feature>
<dbReference type="Gene3D" id="3.60.15.10">
    <property type="entry name" value="Ribonuclease Z/Hydroxyacylglutathione hydrolase-like"/>
    <property type="match status" value="1"/>
</dbReference>
<reference evidence="6 7" key="1">
    <citation type="submission" date="2024-06" db="EMBL/GenBank/DDBJ databases">
        <title>A chromosome-level genome assembly of beet webworm, Loxostege sticticalis.</title>
        <authorList>
            <person name="Zhang Y."/>
        </authorList>
    </citation>
    <scope>NUCLEOTIDE SEQUENCE [LARGE SCALE GENOMIC DNA]</scope>
    <source>
        <strain evidence="6">AQ026</strain>
        <tissue evidence="6">Whole body</tissue>
    </source>
</reference>
<gene>
    <name evidence="6" type="ORF">ABMA27_015824</name>
</gene>
<dbReference type="SUPFAM" id="SSF56281">
    <property type="entry name" value="Metallo-hydrolase/oxidoreductase"/>
    <property type="match status" value="1"/>
</dbReference>
<evidence type="ECO:0000256" key="1">
    <source>
        <dbReference type="ARBA" id="ARBA00022722"/>
    </source>
</evidence>
<dbReference type="InterPro" id="IPR001279">
    <property type="entry name" value="Metallo-B-lactamas"/>
</dbReference>
<dbReference type="EMBL" id="JBEUOH010000008">
    <property type="protein sequence ID" value="KAL0883707.1"/>
    <property type="molecule type" value="Genomic_DNA"/>
</dbReference>
<evidence type="ECO:0000256" key="2">
    <source>
        <dbReference type="ARBA" id="ARBA00022801"/>
    </source>
</evidence>
<dbReference type="Proteomes" id="UP001549920">
    <property type="component" value="Unassembled WGS sequence"/>
</dbReference>
<evidence type="ECO:0000313" key="7">
    <source>
        <dbReference type="Proteomes" id="UP001549920"/>
    </source>
</evidence>
<name>A0ABR3I4G6_LOXSC</name>
<dbReference type="InterPro" id="IPR036866">
    <property type="entry name" value="RibonucZ/Hydroxyglut_hydro"/>
</dbReference>
<keyword evidence="1" id="KW-0540">Nuclease</keyword>
<dbReference type="Pfam" id="PF00753">
    <property type="entry name" value="Lactamase_B"/>
    <property type="match status" value="1"/>
</dbReference>
<keyword evidence="3" id="KW-0269">Exonuclease</keyword>
<evidence type="ECO:0000256" key="4">
    <source>
        <dbReference type="SAM" id="MobiDB-lite"/>
    </source>
</evidence>
<keyword evidence="7" id="KW-1185">Reference proteome</keyword>
<proteinExistence type="predicted"/>
<evidence type="ECO:0000313" key="6">
    <source>
        <dbReference type="EMBL" id="KAL0883707.1"/>
    </source>
</evidence>
<dbReference type="PANTHER" id="PTHR23240">
    <property type="entry name" value="DNA CROSS-LINK REPAIR PROTEIN PSO2/SNM1-RELATED"/>
    <property type="match status" value="1"/>
</dbReference>
<dbReference type="Gene3D" id="3.40.50.12650">
    <property type="match status" value="1"/>
</dbReference>
<feature type="region of interest" description="Disordered" evidence="4">
    <location>
        <begin position="353"/>
        <end position="384"/>
    </location>
</feature>
<dbReference type="PANTHER" id="PTHR23240:SF8">
    <property type="entry name" value="PROTEIN ARTEMIS"/>
    <property type="match status" value="1"/>
</dbReference>
<evidence type="ECO:0000256" key="3">
    <source>
        <dbReference type="ARBA" id="ARBA00022839"/>
    </source>
</evidence>